<dbReference type="EMBL" id="BLAL01000278">
    <property type="protein sequence ID" value="GES99058.1"/>
    <property type="molecule type" value="Genomic_DNA"/>
</dbReference>
<dbReference type="AlphaFoldDB" id="A0A2Z6Q6F0"/>
<dbReference type="Proteomes" id="UP000247702">
    <property type="component" value="Unassembled WGS sequence"/>
</dbReference>
<dbReference type="Proteomes" id="UP000615446">
    <property type="component" value="Unassembled WGS sequence"/>
</dbReference>
<reference evidence="2" key="2">
    <citation type="submission" date="2019-10" db="EMBL/GenBank/DDBJ databases">
        <title>Conservation and host-specific expression of non-tandemly repeated heterogenous ribosome RNA gene in arbuscular mycorrhizal fungi.</title>
        <authorList>
            <person name="Maeda T."/>
            <person name="Kobayashi Y."/>
            <person name="Nakagawa T."/>
            <person name="Ezawa T."/>
            <person name="Yamaguchi K."/>
            <person name="Bino T."/>
            <person name="Nishimoto Y."/>
            <person name="Shigenobu S."/>
            <person name="Kawaguchi M."/>
        </authorList>
    </citation>
    <scope>NUCLEOTIDE SEQUENCE</scope>
    <source>
        <strain evidence="2">HR1</strain>
    </source>
</reference>
<dbReference type="EMBL" id="BEXD01000246">
    <property type="protein sequence ID" value="GBB85697.1"/>
    <property type="molecule type" value="Genomic_DNA"/>
</dbReference>
<keyword evidence="3" id="KW-1185">Reference proteome</keyword>
<sequence>MTRCGKAEEDWEHIWICESNEYMIRQIIEEAIYDYEILLKEEERLDEVAIIQGYNFNFISILYEKSLILTDHTREWELLRGIYNNRFNRILKKKDDQKVIKALWEVCYDNLKKKIWNKRCENVNEIEKANDITRSEKRKRKKRWSDA</sequence>
<dbReference type="STRING" id="94130.A0A2Z6Q6F0"/>
<evidence type="ECO:0000313" key="1">
    <source>
        <dbReference type="EMBL" id="GBB85697.1"/>
    </source>
</evidence>
<organism evidence="1 3">
    <name type="scientific">Rhizophagus clarus</name>
    <dbReference type="NCBI Taxonomy" id="94130"/>
    <lineage>
        <taxon>Eukaryota</taxon>
        <taxon>Fungi</taxon>
        <taxon>Fungi incertae sedis</taxon>
        <taxon>Mucoromycota</taxon>
        <taxon>Glomeromycotina</taxon>
        <taxon>Glomeromycetes</taxon>
        <taxon>Glomerales</taxon>
        <taxon>Glomeraceae</taxon>
        <taxon>Rhizophagus</taxon>
    </lineage>
</organism>
<evidence type="ECO:0000313" key="2">
    <source>
        <dbReference type="EMBL" id="GES99058.1"/>
    </source>
</evidence>
<gene>
    <name evidence="2" type="ORF">RCL2_002557700</name>
    <name evidence="1" type="ORF">RclHR1_12190001</name>
</gene>
<dbReference type="OrthoDB" id="2443717at2759"/>
<name>A0A2Z6Q6F0_9GLOM</name>
<protein>
    <submittedName>
        <fullName evidence="1">Uncharacterized protein</fullName>
    </submittedName>
</protein>
<evidence type="ECO:0000313" key="3">
    <source>
        <dbReference type="Proteomes" id="UP000247702"/>
    </source>
</evidence>
<comment type="caution">
    <text evidence="1">The sequence shown here is derived from an EMBL/GenBank/DDBJ whole genome shotgun (WGS) entry which is preliminary data.</text>
</comment>
<proteinExistence type="predicted"/>
<reference evidence="1 3" key="1">
    <citation type="submission" date="2017-11" db="EMBL/GenBank/DDBJ databases">
        <title>The genome of Rhizophagus clarus HR1 reveals common genetic basis of auxotrophy among arbuscular mycorrhizal fungi.</title>
        <authorList>
            <person name="Kobayashi Y."/>
        </authorList>
    </citation>
    <scope>NUCLEOTIDE SEQUENCE [LARGE SCALE GENOMIC DNA]</scope>
    <source>
        <strain evidence="1 3">HR1</strain>
    </source>
</reference>
<accession>A0A2Z6Q6F0</accession>